<dbReference type="AlphaFoldDB" id="S8CUK4"/>
<dbReference type="GO" id="GO:0005525">
    <property type="term" value="F:GTP binding"/>
    <property type="evidence" value="ECO:0007669"/>
    <property type="project" value="UniProtKB-KW"/>
</dbReference>
<evidence type="ECO:0000313" key="6">
    <source>
        <dbReference type="Proteomes" id="UP000015453"/>
    </source>
</evidence>
<dbReference type="PANTHER" id="PTHR45782:SF1">
    <property type="entry name" value="DAR GTPASE 2, MITOCHONDRIAL"/>
    <property type="match status" value="1"/>
</dbReference>
<accession>S8CUK4</accession>
<dbReference type="GO" id="GO:0003924">
    <property type="term" value="F:GTPase activity"/>
    <property type="evidence" value="ECO:0007669"/>
    <property type="project" value="TreeGrafter"/>
</dbReference>
<sequence>MDCLVQKIGKAVKDVAKARGSEWWYTPRMAAASRALAERIPLVDVVLEVRDARIPLSSECSLLRNFGPSLRRIVLLNKADLANRSRTEEWLKFYQEQKIMAFGVNSHNHKNIKKLLNFLQARIRVLKQKDVITVMLVGITNVGKSALANSLHQVGRISAAEKGKLKHSVVSSQPGETRSIKSLKIASRPNVYVLDTPGILPPNASDDDEICSKLALTGALKDSVVGELEVARYLLSIVNTSDEYQKWAKL</sequence>
<feature type="non-terminal residue" evidence="5">
    <location>
        <position position="250"/>
    </location>
</feature>
<comment type="caution">
    <text evidence="5">The sequence shown here is derived from an EMBL/GenBank/DDBJ whole genome shotgun (WGS) entry which is preliminary data.</text>
</comment>
<evidence type="ECO:0000259" key="4">
    <source>
        <dbReference type="PROSITE" id="PS51721"/>
    </source>
</evidence>
<name>S8CUK4_9LAMI</name>
<organism evidence="5 6">
    <name type="scientific">Genlisea aurea</name>
    <dbReference type="NCBI Taxonomy" id="192259"/>
    <lineage>
        <taxon>Eukaryota</taxon>
        <taxon>Viridiplantae</taxon>
        <taxon>Streptophyta</taxon>
        <taxon>Embryophyta</taxon>
        <taxon>Tracheophyta</taxon>
        <taxon>Spermatophyta</taxon>
        <taxon>Magnoliopsida</taxon>
        <taxon>eudicotyledons</taxon>
        <taxon>Gunneridae</taxon>
        <taxon>Pentapetalae</taxon>
        <taxon>asterids</taxon>
        <taxon>lamiids</taxon>
        <taxon>Lamiales</taxon>
        <taxon>Lentibulariaceae</taxon>
        <taxon>Genlisea</taxon>
    </lineage>
</organism>
<keyword evidence="1 3" id="KW-0547">Nucleotide-binding</keyword>
<protein>
    <recommendedName>
        <fullName evidence="4">CP-type G domain-containing protein</fullName>
    </recommendedName>
</protein>
<evidence type="ECO:0000256" key="1">
    <source>
        <dbReference type="ARBA" id="ARBA00022741"/>
    </source>
</evidence>
<dbReference type="OrthoDB" id="269151at2759"/>
<dbReference type="InterPro" id="IPR027417">
    <property type="entry name" value="P-loop_NTPase"/>
</dbReference>
<gene>
    <name evidence="5" type="ORF">M569_03714</name>
</gene>
<dbReference type="PANTHER" id="PTHR45782">
    <property type="entry name" value="MITOCHONDRIAL RIBOSOME-ASSOCIATED GTPASE 1"/>
    <property type="match status" value="1"/>
</dbReference>
<evidence type="ECO:0000256" key="2">
    <source>
        <dbReference type="ARBA" id="ARBA00023134"/>
    </source>
</evidence>
<keyword evidence="6" id="KW-1185">Reference proteome</keyword>
<feature type="binding site" evidence="3">
    <location>
        <position position="198"/>
    </location>
    <ligand>
        <name>GTP</name>
        <dbReference type="ChEBI" id="CHEBI:37565"/>
    </ligand>
</feature>
<proteinExistence type="predicted"/>
<dbReference type="Pfam" id="PF01926">
    <property type="entry name" value="MMR_HSR1"/>
    <property type="match status" value="1"/>
</dbReference>
<reference evidence="5 6" key="1">
    <citation type="journal article" date="2013" name="BMC Genomics">
        <title>The miniature genome of a carnivorous plant Genlisea aurea contains a low number of genes and short non-coding sequences.</title>
        <authorList>
            <person name="Leushkin E.V."/>
            <person name="Sutormin R.A."/>
            <person name="Nabieva E.R."/>
            <person name="Penin A.A."/>
            <person name="Kondrashov A.S."/>
            <person name="Logacheva M.D."/>
        </authorList>
    </citation>
    <scope>NUCLEOTIDE SEQUENCE [LARGE SCALE GENOMIC DNA]</scope>
</reference>
<evidence type="ECO:0000256" key="3">
    <source>
        <dbReference type="PIRSR" id="PIRSR006230-1"/>
    </source>
</evidence>
<keyword evidence="2 3" id="KW-0342">GTP-binding</keyword>
<feature type="binding site" evidence="3">
    <location>
        <begin position="77"/>
        <end position="80"/>
    </location>
    <ligand>
        <name>GTP</name>
        <dbReference type="ChEBI" id="CHEBI:37565"/>
    </ligand>
</feature>
<dbReference type="PROSITE" id="PS51721">
    <property type="entry name" value="G_CP"/>
    <property type="match status" value="1"/>
</dbReference>
<dbReference type="Gene3D" id="3.40.50.300">
    <property type="entry name" value="P-loop containing nucleotide triphosphate hydrolases"/>
    <property type="match status" value="1"/>
</dbReference>
<dbReference type="GO" id="GO:0032543">
    <property type="term" value="P:mitochondrial translation"/>
    <property type="evidence" value="ECO:0007669"/>
    <property type="project" value="TreeGrafter"/>
</dbReference>
<feature type="binding site" evidence="3">
    <location>
        <begin position="105"/>
        <end position="106"/>
    </location>
    <ligand>
        <name>GTP</name>
        <dbReference type="ChEBI" id="CHEBI:37565"/>
    </ligand>
</feature>
<dbReference type="CDD" id="cd01856">
    <property type="entry name" value="YlqF"/>
    <property type="match status" value="1"/>
</dbReference>
<dbReference type="GO" id="GO:0005739">
    <property type="term" value="C:mitochondrion"/>
    <property type="evidence" value="ECO:0007669"/>
    <property type="project" value="TreeGrafter"/>
</dbReference>
<dbReference type="Proteomes" id="UP000015453">
    <property type="component" value="Unassembled WGS sequence"/>
</dbReference>
<dbReference type="PIRSF" id="PIRSF006230">
    <property type="entry name" value="MG442"/>
    <property type="match status" value="1"/>
</dbReference>
<dbReference type="EMBL" id="AUSU01001433">
    <property type="protein sequence ID" value="EPS71049.1"/>
    <property type="molecule type" value="Genomic_DNA"/>
</dbReference>
<feature type="domain" description="CP-type G" evidence="4">
    <location>
        <begin position="29"/>
        <end position="202"/>
    </location>
</feature>
<dbReference type="InterPro" id="IPR030378">
    <property type="entry name" value="G_CP_dom"/>
</dbReference>
<evidence type="ECO:0000313" key="5">
    <source>
        <dbReference type="EMBL" id="EPS71049.1"/>
    </source>
</evidence>
<dbReference type="InterPro" id="IPR016478">
    <property type="entry name" value="GTPase_MTG1"/>
</dbReference>
<dbReference type="InterPro" id="IPR006073">
    <property type="entry name" value="GTP-bd"/>
</dbReference>
<dbReference type="SUPFAM" id="SSF52540">
    <property type="entry name" value="P-loop containing nucleoside triphosphate hydrolases"/>
    <property type="match status" value="1"/>
</dbReference>